<dbReference type="AlphaFoldDB" id="A0AAW3WXI0"/>
<dbReference type="Gene3D" id="3.30.450.40">
    <property type="match status" value="1"/>
</dbReference>
<dbReference type="PROSITE" id="PS51078">
    <property type="entry name" value="ICLR_ED"/>
    <property type="match status" value="1"/>
</dbReference>
<dbReference type="Proteomes" id="UP000659084">
    <property type="component" value="Unassembled WGS sequence"/>
</dbReference>
<protein>
    <recommendedName>
        <fullName evidence="1">IclR-ED domain-containing protein</fullName>
    </recommendedName>
</protein>
<gene>
    <name evidence="2" type="ORF">H8J20_19455</name>
</gene>
<evidence type="ECO:0000313" key="2">
    <source>
        <dbReference type="EMBL" id="MBC3214322.1"/>
    </source>
</evidence>
<sequence length="97" mass="10625">MPPTIATADGYAYQAFDGSITPLLEAKELEKIRLQGYAVRYNVTEGIPGARAIACPIFSQDNVLLGMAITMGFIPDDPEEIVRLADRLMEKVKTIPL</sequence>
<accession>A0AAW3WXI0</accession>
<dbReference type="InterPro" id="IPR014757">
    <property type="entry name" value="Tscrpt_reg_IclR_C"/>
</dbReference>
<proteinExistence type="predicted"/>
<dbReference type="EMBL" id="JACNYO010000022">
    <property type="protein sequence ID" value="MBC3214322.1"/>
    <property type="molecule type" value="Genomic_DNA"/>
</dbReference>
<dbReference type="Pfam" id="PF01614">
    <property type="entry name" value="IclR_C"/>
    <property type="match status" value="1"/>
</dbReference>
<comment type="caution">
    <text evidence="2">The sequence shown here is derived from an EMBL/GenBank/DDBJ whole genome shotgun (WGS) entry which is preliminary data.</text>
</comment>
<feature type="domain" description="IclR-ED" evidence="1">
    <location>
        <begin position="1"/>
        <end position="97"/>
    </location>
</feature>
<name>A0AAW3WXI0_SERFO</name>
<organism evidence="2 3">
    <name type="scientific">Serratia fonticola</name>
    <dbReference type="NCBI Taxonomy" id="47917"/>
    <lineage>
        <taxon>Bacteria</taxon>
        <taxon>Pseudomonadati</taxon>
        <taxon>Pseudomonadota</taxon>
        <taxon>Gammaproteobacteria</taxon>
        <taxon>Enterobacterales</taxon>
        <taxon>Yersiniaceae</taxon>
        <taxon>Serratia</taxon>
    </lineage>
</organism>
<evidence type="ECO:0000259" key="1">
    <source>
        <dbReference type="PROSITE" id="PS51078"/>
    </source>
</evidence>
<dbReference type="SUPFAM" id="SSF55781">
    <property type="entry name" value="GAF domain-like"/>
    <property type="match status" value="1"/>
</dbReference>
<evidence type="ECO:0000313" key="3">
    <source>
        <dbReference type="Proteomes" id="UP000659084"/>
    </source>
</evidence>
<reference evidence="2" key="1">
    <citation type="submission" date="2020-08" db="EMBL/GenBank/DDBJ databases">
        <title>Food and environmental bacterial isolates.</title>
        <authorList>
            <person name="Richter L."/>
            <person name="Du Plessis E.M."/>
            <person name="Duvenage S."/>
            <person name="Allam M."/>
            <person name="Korsten L."/>
        </authorList>
    </citation>
    <scope>NUCLEOTIDE SEQUENCE</scope>
    <source>
        <strain evidence="2">UPMP2127</strain>
    </source>
</reference>
<dbReference type="InterPro" id="IPR029016">
    <property type="entry name" value="GAF-like_dom_sf"/>
</dbReference>